<feature type="region of interest" description="Disordered" evidence="1">
    <location>
        <begin position="32"/>
        <end position="150"/>
    </location>
</feature>
<reference evidence="2 3" key="1">
    <citation type="submission" date="2018-11" db="EMBL/GenBank/DDBJ databases">
        <authorList>
            <consortium name="Pathogen Informatics"/>
        </authorList>
    </citation>
    <scope>NUCLEOTIDE SEQUENCE [LARGE SCALE GENOMIC DNA]</scope>
</reference>
<dbReference type="WBParaSite" id="HPBE_0001903401-mRNA-1">
    <property type="protein sequence ID" value="HPBE_0001903401-mRNA-1"/>
    <property type="gene ID" value="HPBE_0001903401"/>
</dbReference>
<name>A0A183GAI5_HELPZ</name>
<evidence type="ECO:0000256" key="1">
    <source>
        <dbReference type="SAM" id="MobiDB-lite"/>
    </source>
</evidence>
<evidence type="ECO:0000313" key="4">
    <source>
        <dbReference type="WBParaSite" id="HPBE_0001903401-mRNA-1"/>
    </source>
</evidence>
<feature type="compositionally biased region" description="Acidic residues" evidence="1">
    <location>
        <begin position="85"/>
        <end position="97"/>
    </location>
</feature>
<keyword evidence="3" id="KW-1185">Reference proteome</keyword>
<accession>A0A183GAI5</accession>
<accession>A0A3P8ATD6</accession>
<protein>
    <submittedName>
        <fullName evidence="2 4">Uncharacterized protein</fullName>
    </submittedName>
</protein>
<gene>
    <name evidence="2" type="ORF">HPBE_LOCUS19033</name>
</gene>
<sequence length="150" mass="15992">MFDQYALFEKITFSITLLSSLLPSGSFVVLPPRTTVSSDGHDEKQPSPPTILSSAADVVALTTSEGVEDDDETSSSDALPPPELLECDVEPPEQSEEAEARLPVVQPAGVRCEERQGSAQKILGMTTEAGSQLRRPRAAPAQPLDVSTEV</sequence>
<organism evidence="3 4">
    <name type="scientific">Heligmosomoides polygyrus</name>
    <name type="common">Parasitic roundworm</name>
    <dbReference type="NCBI Taxonomy" id="6339"/>
    <lineage>
        <taxon>Eukaryota</taxon>
        <taxon>Metazoa</taxon>
        <taxon>Ecdysozoa</taxon>
        <taxon>Nematoda</taxon>
        <taxon>Chromadorea</taxon>
        <taxon>Rhabditida</taxon>
        <taxon>Rhabditina</taxon>
        <taxon>Rhabditomorpha</taxon>
        <taxon>Strongyloidea</taxon>
        <taxon>Heligmosomidae</taxon>
        <taxon>Heligmosomoides</taxon>
    </lineage>
</organism>
<dbReference type="EMBL" id="UZAH01031084">
    <property type="protein sequence ID" value="VDP13791.1"/>
    <property type="molecule type" value="Genomic_DNA"/>
</dbReference>
<proteinExistence type="predicted"/>
<dbReference type="Proteomes" id="UP000050761">
    <property type="component" value="Unassembled WGS sequence"/>
</dbReference>
<evidence type="ECO:0000313" key="3">
    <source>
        <dbReference type="Proteomes" id="UP000050761"/>
    </source>
</evidence>
<dbReference type="AlphaFoldDB" id="A0A183GAI5"/>
<evidence type="ECO:0000313" key="2">
    <source>
        <dbReference type="EMBL" id="VDP13791.1"/>
    </source>
</evidence>
<reference evidence="4" key="2">
    <citation type="submission" date="2019-09" db="UniProtKB">
        <authorList>
            <consortium name="WormBaseParasite"/>
        </authorList>
    </citation>
    <scope>IDENTIFICATION</scope>
</reference>